<dbReference type="Proteomes" id="UP000887565">
    <property type="component" value="Unplaced"/>
</dbReference>
<evidence type="ECO:0000256" key="1">
    <source>
        <dbReference type="SAM" id="Phobius"/>
    </source>
</evidence>
<name>A0A915KE74_ROMCU</name>
<dbReference type="GO" id="GO:0018996">
    <property type="term" value="P:molting cycle, collagen and cuticulin-based cuticle"/>
    <property type="evidence" value="ECO:0007669"/>
    <property type="project" value="TreeGrafter"/>
</dbReference>
<keyword evidence="1" id="KW-1133">Transmembrane helix</keyword>
<dbReference type="WBParaSite" id="nRc.2.0.1.t36239-RA">
    <property type="protein sequence ID" value="nRc.2.0.1.t36239-RA"/>
    <property type="gene ID" value="nRc.2.0.1.g36239"/>
</dbReference>
<keyword evidence="1" id="KW-0472">Membrane</keyword>
<proteinExistence type="predicted"/>
<protein>
    <submittedName>
        <fullName evidence="3">Uncharacterized protein</fullName>
    </submittedName>
</protein>
<evidence type="ECO:0000313" key="2">
    <source>
        <dbReference type="Proteomes" id="UP000887565"/>
    </source>
</evidence>
<dbReference type="PANTHER" id="PTHR10796:SF92">
    <property type="entry name" value="PATCHED-RELATED, ISOFORM A"/>
    <property type="match status" value="1"/>
</dbReference>
<dbReference type="AlphaFoldDB" id="A0A915KE74"/>
<dbReference type="GO" id="GO:0006897">
    <property type="term" value="P:endocytosis"/>
    <property type="evidence" value="ECO:0007669"/>
    <property type="project" value="TreeGrafter"/>
</dbReference>
<dbReference type="OMA" id="ITICCGY"/>
<evidence type="ECO:0000313" key="3">
    <source>
        <dbReference type="WBParaSite" id="nRc.2.0.1.t36239-RA"/>
    </source>
</evidence>
<reference evidence="3" key="1">
    <citation type="submission" date="2022-11" db="UniProtKB">
        <authorList>
            <consortium name="WormBaseParasite"/>
        </authorList>
    </citation>
    <scope>IDENTIFICATION</scope>
</reference>
<dbReference type="InterPro" id="IPR051697">
    <property type="entry name" value="Patched_domain-protein"/>
</dbReference>
<dbReference type="GO" id="GO:0030659">
    <property type="term" value="C:cytoplasmic vesicle membrane"/>
    <property type="evidence" value="ECO:0007669"/>
    <property type="project" value="TreeGrafter"/>
</dbReference>
<keyword evidence="1" id="KW-0812">Transmembrane</keyword>
<sequence length="151" mass="17366">KKIRFGFLEQPLSRLCFKYAWFVADHPWPFILVPILITICCGYGYLNKYDVDDINKYYVPMDAQGLTERAVITELFPPLNGTYVPSRSINEDGQVVIIVTAQDEGNILSMRSLVAENMKGVNGSSEEKSSKFPPQKWEKLYKKRCFWSKDA</sequence>
<dbReference type="GO" id="GO:0005886">
    <property type="term" value="C:plasma membrane"/>
    <property type="evidence" value="ECO:0007669"/>
    <property type="project" value="TreeGrafter"/>
</dbReference>
<dbReference type="PANTHER" id="PTHR10796">
    <property type="entry name" value="PATCHED-RELATED"/>
    <property type="match status" value="1"/>
</dbReference>
<keyword evidence="2" id="KW-1185">Reference proteome</keyword>
<feature type="transmembrane region" description="Helical" evidence="1">
    <location>
        <begin position="28"/>
        <end position="46"/>
    </location>
</feature>
<accession>A0A915KE74</accession>
<organism evidence="2 3">
    <name type="scientific">Romanomermis culicivorax</name>
    <name type="common">Nematode worm</name>
    <dbReference type="NCBI Taxonomy" id="13658"/>
    <lineage>
        <taxon>Eukaryota</taxon>
        <taxon>Metazoa</taxon>
        <taxon>Ecdysozoa</taxon>
        <taxon>Nematoda</taxon>
        <taxon>Enoplea</taxon>
        <taxon>Dorylaimia</taxon>
        <taxon>Mermithida</taxon>
        <taxon>Mermithoidea</taxon>
        <taxon>Mermithidae</taxon>
        <taxon>Romanomermis</taxon>
    </lineage>
</organism>